<sequence length="1315" mass="154943">METLGIKKRGSPTLEEDAEDLRNLRKQFLSQKELYEKKIHLQYRNIKMEEEREASDRVTKKQEEVHREINKIYSQLPSIEYRLLDCKLALKEAEENEKSSLEQFEMSINSIREEIENKKLSIQQTFSSNEKLERDIRILEDKISYLNQIQEGIVFARTELIRKWQQKYFALVKVFGETKSKISIKIKDMANKNMQGNEYQSISQALKGQFQEANIKSPEKMIGEVVPVVQDLERQTEELQKQLSKKDQEIYLTLANLQKIKLNISTLQTKDIPQIDEIIRKKKLEKEKLDNDLVSIQREEMEIVEERELTERCIALKGKEGQVAEECKTVERELKSIEERNSAILEKISKARAEMSLVKGSVNKIQDMELKETENLMIEITLRYNEVLKELEEKKRFVETSQKEKEDIIENKRKIESKLASFQKDIENLTQESTKLKEDIEKEKEEKEVQKKVDEGNDGQIKNLTHSIDSNTQQIRNTQEEINELSNKILKNQQDISLTKDRLNLKETSTKELLLVYREEEMNYQKQIDGLKDEEQKLQKMIQEDNSFSDANERLLKDRRQQIEQLEQKIKNLKEEMEESIRTLEKEKNELRERIKAQILEMQQTIRDLSIQEKRNRELKSQISKLTKQISDLSIAITSQQKYITKHSQTMQEKEASRKKLLEDIEAIVLDYEWISRQIQIAKQRLAYDPSNSINIEIQQLSNILREYKQEVIRLNKLLSVDLSQRIYDLNTELTASQKELNNSVQILGTLKIELETNTKTLEAEKLRLNDTRREFEAKQEEKVVAKKELEGKTVELNNKKLTKETAIMEFQNLTKAKSQLTDKISKDTKQIADHKNRQQLLLRKYTDEVTLLDSQIGQINGRINTLQSTVNQFPPFAPSDMEKVDSEYQNTQTKLQDLEKTYRILQEQWNNLQIQFQDETKQFDQLERKKEMINAHIGELKAVQKQLAKEKEEVKEKIKDLEENIERNTKRIHIISTSLQNGFFDLVNESIVSQKAALESELAALYEEIERDRTKILILKSRHEALVLEIAANANHIVEKNKLRSRYDVKKMRTEVETLKVEITTKNKEFIERIAFIKNNQHVDNEKLAEIKKRCELLATQLKELIDQRNEIFKSIYQFEAESDFMRMSIENMELLSIRLSNQEEITLQQTEEKWEQLNEAYEVSLAEKNSREKDIERLKNDITILKHEKKAAETRRNALMALLGAAKSTTNLFSLRNTINEISKAFVDPELKAEIEKIDKELRECEKQGNVLCEERDKISEELMKYREELKNTKERLASRKRELEEKQKEQPEVAGSSKKKARYLVIQSSPKF</sequence>
<feature type="coiled-coil region" evidence="1">
    <location>
        <begin position="1050"/>
        <end position="1109"/>
    </location>
</feature>
<dbReference type="EMBL" id="GIBP01000087">
    <property type="protein sequence ID" value="NDV29056.1"/>
    <property type="molecule type" value="Transcribed_RNA"/>
</dbReference>
<feature type="coiled-coil region" evidence="1">
    <location>
        <begin position="882"/>
        <end position="1016"/>
    </location>
</feature>
<evidence type="ECO:0000256" key="2">
    <source>
        <dbReference type="SAM" id="MobiDB-lite"/>
    </source>
</evidence>
<protein>
    <submittedName>
        <fullName evidence="3">Uncharacterized protein</fullName>
    </submittedName>
</protein>
<feature type="coiled-coil region" evidence="1">
    <location>
        <begin position="1142"/>
        <end position="1197"/>
    </location>
</feature>
<proteinExistence type="predicted"/>
<feature type="region of interest" description="Disordered" evidence="2">
    <location>
        <begin position="1280"/>
        <end position="1315"/>
    </location>
</feature>
<accession>A0A6B2KWG1</accession>
<feature type="coiled-coil region" evidence="1">
    <location>
        <begin position="101"/>
        <end position="149"/>
    </location>
</feature>
<evidence type="ECO:0000256" key="1">
    <source>
        <dbReference type="SAM" id="Coils"/>
    </source>
</evidence>
<feature type="compositionally biased region" description="Basic and acidic residues" evidence="2">
    <location>
        <begin position="1280"/>
        <end position="1294"/>
    </location>
</feature>
<keyword evidence="1" id="KW-0175">Coiled coil</keyword>
<name>A0A6B2KWG1_9EUKA</name>
<feature type="coiled-coil region" evidence="1">
    <location>
        <begin position="279"/>
        <end position="354"/>
    </location>
</feature>
<evidence type="ECO:0000313" key="3">
    <source>
        <dbReference type="EMBL" id="NDV29056.1"/>
    </source>
</evidence>
<reference evidence="3" key="1">
    <citation type="journal article" date="2020" name="J. Eukaryot. Microbiol.">
        <title>De novo Sequencing, Assembly and Annotation of the Transcriptome for the Free-Living Testate Amoeba Arcella intermedia.</title>
        <authorList>
            <person name="Ribeiro G.M."/>
            <person name="Porfirio-Sousa A.L."/>
            <person name="Maurer-Alcala X.X."/>
            <person name="Katz L.A."/>
            <person name="Lahr D.J.G."/>
        </authorList>
    </citation>
    <scope>NUCLEOTIDE SEQUENCE</scope>
</reference>
<feature type="coiled-coil region" evidence="1">
    <location>
        <begin position="388"/>
        <end position="636"/>
    </location>
</feature>
<feature type="coiled-coil region" evidence="1">
    <location>
        <begin position="752"/>
        <end position="789"/>
    </location>
</feature>
<feature type="coiled-coil region" evidence="1">
    <location>
        <begin position="691"/>
        <end position="718"/>
    </location>
</feature>
<organism evidence="3">
    <name type="scientific">Arcella intermedia</name>
    <dbReference type="NCBI Taxonomy" id="1963864"/>
    <lineage>
        <taxon>Eukaryota</taxon>
        <taxon>Amoebozoa</taxon>
        <taxon>Tubulinea</taxon>
        <taxon>Elardia</taxon>
        <taxon>Arcellinida</taxon>
        <taxon>Sphaerothecina</taxon>
        <taxon>Arcellidae</taxon>
        <taxon>Arcella</taxon>
    </lineage>
</organism>